<dbReference type="SUPFAM" id="SSF53850">
    <property type="entry name" value="Periplasmic binding protein-like II"/>
    <property type="match status" value="1"/>
</dbReference>
<keyword evidence="2" id="KW-0805">Transcription regulation</keyword>
<dbReference type="GO" id="GO:0005829">
    <property type="term" value="C:cytosol"/>
    <property type="evidence" value="ECO:0007669"/>
    <property type="project" value="TreeGrafter"/>
</dbReference>
<accession>A0A0R2LF00</accession>
<keyword evidence="7" id="KW-1185">Reference proteome</keyword>
<reference evidence="6 7" key="1">
    <citation type="journal article" date="2015" name="Genome Announc.">
        <title>Expanding the biotechnology potential of lactobacilli through comparative genomics of 213 strains and associated genera.</title>
        <authorList>
            <person name="Sun Z."/>
            <person name="Harris H.M."/>
            <person name="McCann A."/>
            <person name="Guo C."/>
            <person name="Argimon S."/>
            <person name="Zhang W."/>
            <person name="Yang X."/>
            <person name="Jeffery I.B."/>
            <person name="Cooney J.C."/>
            <person name="Kagawa T.F."/>
            <person name="Liu W."/>
            <person name="Song Y."/>
            <person name="Salvetti E."/>
            <person name="Wrobel A."/>
            <person name="Rasinkangas P."/>
            <person name="Parkhill J."/>
            <person name="Rea M.C."/>
            <person name="O'Sullivan O."/>
            <person name="Ritari J."/>
            <person name="Douillard F.P."/>
            <person name="Paul Ross R."/>
            <person name="Yang R."/>
            <person name="Briner A.E."/>
            <person name="Felis G.E."/>
            <person name="de Vos W.M."/>
            <person name="Barrangou R."/>
            <person name="Klaenhammer T.R."/>
            <person name="Caufield P.W."/>
            <person name="Cui Y."/>
            <person name="Zhang H."/>
            <person name="O'Toole P.W."/>
        </authorList>
    </citation>
    <scope>NUCLEOTIDE SEQUENCE [LARGE SCALE GENOMIC DNA]</scope>
    <source>
        <strain evidence="6 7">DSM 24716</strain>
    </source>
</reference>
<dbReference type="RefSeq" id="WP_057880037.1">
    <property type="nucleotide sequence ID" value="NZ_JQCF01000004.1"/>
</dbReference>
<comment type="similarity">
    <text evidence="1">Belongs to the LysR transcriptional regulatory family.</text>
</comment>
<dbReference type="EMBL" id="JQCF01000004">
    <property type="protein sequence ID" value="KRO00145.1"/>
    <property type="molecule type" value="Genomic_DNA"/>
</dbReference>
<evidence type="ECO:0000256" key="2">
    <source>
        <dbReference type="ARBA" id="ARBA00023015"/>
    </source>
</evidence>
<evidence type="ECO:0000256" key="1">
    <source>
        <dbReference type="ARBA" id="ARBA00009437"/>
    </source>
</evidence>
<dbReference type="PATRIC" id="fig|993692.3.peg.1824"/>
<dbReference type="PANTHER" id="PTHR30419">
    <property type="entry name" value="HTH-TYPE TRANSCRIPTIONAL REGULATOR YBHD"/>
    <property type="match status" value="1"/>
</dbReference>
<dbReference type="AlphaFoldDB" id="A0A0R2LF00"/>
<dbReference type="InterPro" id="IPR000847">
    <property type="entry name" value="LysR_HTH_N"/>
</dbReference>
<dbReference type="InterPro" id="IPR050950">
    <property type="entry name" value="HTH-type_LysR_regulators"/>
</dbReference>
<proteinExistence type="inferred from homology"/>
<dbReference type="Gene3D" id="1.10.10.10">
    <property type="entry name" value="Winged helix-like DNA-binding domain superfamily/Winged helix DNA-binding domain"/>
    <property type="match status" value="1"/>
</dbReference>
<dbReference type="Proteomes" id="UP000051006">
    <property type="component" value="Unassembled WGS sequence"/>
</dbReference>
<dbReference type="InterPro" id="IPR036388">
    <property type="entry name" value="WH-like_DNA-bd_sf"/>
</dbReference>
<dbReference type="PROSITE" id="PS50931">
    <property type="entry name" value="HTH_LYSR"/>
    <property type="match status" value="1"/>
</dbReference>
<dbReference type="Pfam" id="PF00126">
    <property type="entry name" value="HTH_1"/>
    <property type="match status" value="1"/>
</dbReference>
<dbReference type="InterPro" id="IPR005119">
    <property type="entry name" value="LysR_subst-bd"/>
</dbReference>
<evidence type="ECO:0000313" key="7">
    <source>
        <dbReference type="Proteomes" id="UP000051006"/>
    </source>
</evidence>
<keyword evidence="4" id="KW-0804">Transcription</keyword>
<gene>
    <name evidence="6" type="ORF">IV57_GL001796</name>
</gene>
<dbReference type="Gene3D" id="3.40.190.10">
    <property type="entry name" value="Periplasmic binding protein-like II"/>
    <property type="match status" value="2"/>
</dbReference>
<keyword evidence="3" id="KW-0238">DNA-binding</keyword>
<dbReference type="STRING" id="993692.IV57_GL001796"/>
<sequence>MNLKDYQYFKKLAELKNFSETANFFKVSQPTITYSLKRLEENFDITLIERKSFANSLSLTPAGQQMMLHINRILLENDLIEEDMRRIKRDKIVMGWPPIITNYLIPKVFDKLKRTGLLNSIEPVADGSRELLSKLKNGKLDMSLLGTTVLPQENHLDYQIIKKHQFKFIASEKRDTSNLKTIEQLFDEDFISLDEGSVHKLALQRVKERYNVSPDTTFQTADYNLMLSLVQADKGISFVTETAIEGVSGIKEIKLDGIQLPSFYILFIYRHSMIGDQRINELIDVFKSI</sequence>
<dbReference type="Pfam" id="PF03466">
    <property type="entry name" value="LysR_substrate"/>
    <property type="match status" value="1"/>
</dbReference>
<protein>
    <submittedName>
        <fullName evidence="6">Malolactic fermentation transcriptional regulator</fullName>
    </submittedName>
</protein>
<dbReference type="GO" id="GO:0003700">
    <property type="term" value="F:DNA-binding transcription factor activity"/>
    <property type="evidence" value="ECO:0007669"/>
    <property type="project" value="InterPro"/>
</dbReference>
<evidence type="ECO:0000313" key="6">
    <source>
        <dbReference type="EMBL" id="KRO00145.1"/>
    </source>
</evidence>
<dbReference type="OrthoDB" id="9803735at2"/>
<dbReference type="InterPro" id="IPR036390">
    <property type="entry name" value="WH_DNA-bd_sf"/>
</dbReference>
<dbReference type="GO" id="GO:0003677">
    <property type="term" value="F:DNA binding"/>
    <property type="evidence" value="ECO:0007669"/>
    <property type="project" value="UniProtKB-KW"/>
</dbReference>
<evidence type="ECO:0000256" key="3">
    <source>
        <dbReference type="ARBA" id="ARBA00023125"/>
    </source>
</evidence>
<evidence type="ECO:0000256" key="4">
    <source>
        <dbReference type="ARBA" id="ARBA00023163"/>
    </source>
</evidence>
<dbReference type="SUPFAM" id="SSF46785">
    <property type="entry name" value="Winged helix' DNA-binding domain"/>
    <property type="match status" value="1"/>
</dbReference>
<comment type="caution">
    <text evidence="6">The sequence shown here is derived from an EMBL/GenBank/DDBJ whole genome shotgun (WGS) entry which is preliminary data.</text>
</comment>
<evidence type="ECO:0000259" key="5">
    <source>
        <dbReference type="PROSITE" id="PS50931"/>
    </source>
</evidence>
<feature type="domain" description="HTH lysR-type" evidence="5">
    <location>
        <begin position="1"/>
        <end position="60"/>
    </location>
</feature>
<name>A0A0R2LF00_9LACO</name>
<organism evidence="6 7">
    <name type="scientific">Companilactobacillus kimchiensis</name>
    <dbReference type="NCBI Taxonomy" id="993692"/>
    <lineage>
        <taxon>Bacteria</taxon>
        <taxon>Bacillati</taxon>
        <taxon>Bacillota</taxon>
        <taxon>Bacilli</taxon>
        <taxon>Lactobacillales</taxon>
        <taxon>Lactobacillaceae</taxon>
        <taxon>Companilactobacillus</taxon>
    </lineage>
</organism>